<organism evidence="2 3">
    <name type="scientific">Saccharothrix texasensis</name>
    <dbReference type="NCBI Taxonomy" id="103734"/>
    <lineage>
        <taxon>Bacteria</taxon>
        <taxon>Bacillati</taxon>
        <taxon>Actinomycetota</taxon>
        <taxon>Actinomycetes</taxon>
        <taxon>Pseudonocardiales</taxon>
        <taxon>Pseudonocardiaceae</taxon>
        <taxon>Saccharothrix</taxon>
    </lineage>
</organism>
<dbReference type="InterPro" id="IPR029063">
    <property type="entry name" value="SAM-dependent_MTases_sf"/>
</dbReference>
<keyword evidence="3" id="KW-1185">Reference proteome</keyword>
<dbReference type="GO" id="GO:0008168">
    <property type="term" value="F:methyltransferase activity"/>
    <property type="evidence" value="ECO:0007669"/>
    <property type="project" value="UniProtKB-KW"/>
</dbReference>
<dbReference type="Gene3D" id="3.40.50.150">
    <property type="entry name" value="Vaccinia Virus protein VP39"/>
    <property type="match status" value="1"/>
</dbReference>
<dbReference type="Pfam" id="PF13649">
    <property type="entry name" value="Methyltransf_25"/>
    <property type="match status" value="1"/>
</dbReference>
<evidence type="ECO:0000313" key="2">
    <source>
        <dbReference type="EMBL" id="ROP37803.1"/>
    </source>
</evidence>
<reference evidence="2 3" key="1">
    <citation type="submission" date="2018-11" db="EMBL/GenBank/DDBJ databases">
        <title>Sequencing the genomes of 1000 actinobacteria strains.</title>
        <authorList>
            <person name="Klenk H.-P."/>
        </authorList>
    </citation>
    <scope>NUCLEOTIDE SEQUENCE [LARGE SCALE GENOMIC DNA]</scope>
    <source>
        <strain evidence="2 3">DSM 44231</strain>
    </source>
</reference>
<dbReference type="InterPro" id="IPR041698">
    <property type="entry name" value="Methyltransf_25"/>
</dbReference>
<dbReference type="CDD" id="cd02440">
    <property type="entry name" value="AdoMet_MTases"/>
    <property type="match status" value="1"/>
</dbReference>
<sequence>MAVLEISDLVVARDPGTGARLDVHRAEVAARLRDAGDERAARIVERIPAVNGVLDPAAVDRLLVRVHTELQRLNEELHMARRFAEVLRPILAAARQAGVTPLRVVDIGCGLGFVLRSLAASGVLGEDVELVGVDFNPALIAEASRLARHERLRCRFFVADAFALPGHATVYLSNGVLHHFAADALPSFFRAQDRPGTQAFLHYDVAATPLAPLGAWVFHRARMREPLGRHDGVASARRAHGDRVLLDAAAHADGMDVFLFEPVRHANPFCAAMRPVVGLRPALVDGVRRALGRRARGLVTVPARAQR</sequence>
<accession>A0A3N1H5G9</accession>
<comment type="caution">
    <text evidence="2">The sequence shown here is derived from an EMBL/GenBank/DDBJ whole genome shotgun (WGS) entry which is preliminary data.</text>
</comment>
<dbReference type="EMBL" id="RJKM01000001">
    <property type="protein sequence ID" value="ROP37803.1"/>
    <property type="molecule type" value="Genomic_DNA"/>
</dbReference>
<dbReference type="SUPFAM" id="SSF53335">
    <property type="entry name" value="S-adenosyl-L-methionine-dependent methyltransferases"/>
    <property type="match status" value="1"/>
</dbReference>
<protein>
    <submittedName>
        <fullName evidence="2">Methyltransferase family protein</fullName>
    </submittedName>
</protein>
<feature type="domain" description="Methyltransferase" evidence="1">
    <location>
        <begin position="104"/>
        <end position="190"/>
    </location>
</feature>
<gene>
    <name evidence="2" type="ORF">EDD40_3129</name>
</gene>
<dbReference type="Proteomes" id="UP000268727">
    <property type="component" value="Unassembled WGS sequence"/>
</dbReference>
<dbReference type="GO" id="GO:0032259">
    <property type="term" value="P:methylation"/>
    <property type="evidence" value="ECO:0007669"/>
    <property type="project" value="UniProtKB-KW"/>
</dbReference>
<evidence type="ECO:0000313" key="3">
    <source>
        <dbReference type="Proteomes" id="UP000268727"/>
    </source>
</evidence>
<proteinExistence type="predicted"/>
<name>A0A3N1H5G9_9PSEU</name>
<dbReference type="AlphaFoldDB" id="A0A3N1H5G9"/>
<dbReference type="RefSeq" id="WP_123743545.1">
    <property type="nucleotide sequence ID" value="NZ_RJKM01000001.1"/>
</dbReference>
<keyword evidence="2" id="KW-0808">Transferase</keyword>
<keyword evidence="2" id="KW-0489">Methyltransferase</keyword>
<dbReference type="OrthoDB" id="5502211at2"/>
<evidence type="ECO:0000259" key="1">
    <source>
        <dbReference type="Pfam" id="PF13649"/>
    </source>
</evidence>